<name>A0A1W1BJF1_9ZZZZ</name>
<dbReference type="InterPro" id="IPR046172">
    <property type="entry name" value="DUF6174"/>
</dbReference>
<organism evidence="1">
    <name type="scientific">hydrothermal vent metagenome</name>
    <dbReference type="NCBI Taxonomy" id="652676"/>
    <lineage>
        <taxon>unclassified sequences</taxon>
        <taxon>metagenomes</taxon>
        <taxon>ecological metagenomes</taxon>
    </lineage>
</organism>
<dbReference type="EMBL" id="FPHE01000046">
    <property type="protein sequence ID" value="SFV53591.1"/>
    <property type="molecule type" value="Genomic_DNA"/>
</dbReference>
<dbReference type="AlphaFoldDB" id="A0A1W1BJF1"/>
<gene>
    <name evidence="1" type="ORF">MNB_SV-12-1782</name>
</gene>
<protein>
    <recommendedName>
        <fullName evidence="2">Lipoprotein</fullName>
    </recommendedName>
</protein>
<dbReference type="Pfam" id="PF19671">
    <property type="entry name" value="DUF6174"/>
    <property type="match status" value="1"/>
</dbReference>
<evidence type="ECO:0000313" key="1">
    <source>
        <dbReference type="EMBL" id="SFV53591.1"/>
    </source>
</evidence>
<accession>A0A1W1BJF1</accession>
<evidence type="ECO:0008006" key="2">
    <source>
        <dbReference type="Google" id="ProtNLM"/>
    </source>
</evidence>
<sequence>MEYIKTITNLFPLSCFISKCNSSKITEEQQRLNRQKALWKSKKINNYSYILDISCYSFPEEKKKIVVANNKIVDATFVPSETKIDSSRKKYLKTIDGYFDIIQKALDDRVNNLTVVYHEEYGYPVYIYKEAEVAHEEVGYYLDKISVA</sequence>
<proteinExistence type="predicted"/>
<reference evidence="1" key="1">
    <citation type="submission" date="2016-10" db="EMBL/GenBank/DDBJ databases">
        <authorList>
            <person name="de Groot N.N."/>
        </authorList>
    </citation>
    <scope>NUCLEOTIDE SEQUENCE</scope>
</reference>